<dbReference type="Gene3D" id="2.40.50.140">
    <property type="entry name" value="Nucleic acid-binding proteins"/>
    <property type="match status" value="1"/>
</dbReference>
<dbReference type="EC" id="6.1.1.20" evidence="15"/>
<dbReference type="InterPro" id="IPR012340">
    <property type="entry name" value="NA-bd_OB-fold"/>
</dbReference>
<dbReference type="InterPro" id="IPR002547">
    <property type="entry name" value="tRNA-bd_dom"/>
</dbReference>
<dbReference type="SUPFAM" id="SSF56037">
    <property type="entry name" value="PheT/TilS domain"/>
    <property type="match status" value="1"/>
</dbReference>
<dbReference type="GO" id="GO:0000287">
    <property type="term" value="F:magnesium ion binding"/>
    <property type="evidence" value="ECO:0007669"/>
    <property type="project" value="UniProtKB-UniRule"/>
</dbReference>
<protein>
    <recommendedName>
        <fullName evidence="15">Phenylalanine--tRNA ligase beta subunit</fullName>
        <ecNumber evidence="15">6.1.1.20</ecNumber>
    </recommendedName>
    <alternativeName>
        <fullName evidence="15">Phenylalanyl-tRNA synthetase beta subunit</fullName>
        <shortName evidence="15">PheRS</shortName>
    </alternativeName>
</protein>
<comment type="caution">
    <text evidence="20">The sequence shown here is derived from an EMBL/GenBank/DDBJ whole genome shotgun (WGS) entry which is preliminary data.</text>
</comment>
<dbReference type="GO" id="GO:0005524">
    <property type="term" value="F:ATP binding"/>
    <property type="evidence" value="ECO:0007669"/>
    <property type="project" value="UniProtKB-UniRule"/>
</dbReference>
<comment type="subcellular location">
    <subcellularLocation>
        <location evidence="1 15">Cytoplasm</location>
    </subcellularLocation>
</comment>
<feature type="domain" description="B5" evidence="19">
    <location>
        <begin position="409"/>
        <end position="484"/>
    </location>
</feature>
<accession>A0A4R2PAL7</accession>
<keyword evidence="13 15" id="KW-0030">Aminoacyl-tRNA synthetase</keyword>
<comment type="catalytic activity">
    <reaction evidence="14 15">
        <text>tRNA(Phe) + L-phenylalanine + ATP = L-phenylalanyl-tRNA(Phe) + AMP + diphosphate + H(+)</text>
        <dbReference type="Rhea" id="RHEA:19413"/>
        <dbReference type="Rhea" id="RHEA-COMP:9668"/>
        <dbReference type="Rhea" id="RHEA-COMP:9699"/>
        <dbReference type="ChEBI" id="CHEBI:15378"/>
        <dbReference type="ChEBI" id="CHEBI:30616"/>
        <dbReference type="ChEBI" id="CHEBI:33019"/>
        <dbReference type="ChEBI" id="CHEBI:58095"/>
        <dbReference type="ChEBI" id="CHEBI:78442"/>
        <dbReference type="ChEBI" id="CHEBI:78531"/>
        <dbReference type="ChEBI" id="CHEBI:456215"/>
        <dbReference type="EC" id="6.1.1.20"/>
    </reaction>
</comment>
<dbReference type="FunFam" id="3.30.930.10:FF:000022">
    <property type="entry name" value="Phenylalanine--tRNA ligase beta subunit"/>
    <property type="match status" value="1"/>
</dbReference>
<keyword evidence="5 16" id="KW-0820">tRNA-binding</keyword>
<evidence type="ECO:0000256" key="8">
    <source>
        <dbReference type="ARBA" id="ARBA00022741"/>
    </source>
</evidence>
<dbReference type="GO" id="GO:0006432">
    <property type="term" value="P:phenylalanyl-tRNA aminoacylation"/>
    <property type="evidence" value="ECO:0007669"/>
    <property type="project" value="UniProtKB-UniRule"/>
</dbReference>
<dbReference type="FunFam" id="2.40.50.140:FF:000045">
    <property type="entry name" value="Phenylalanine--tRNA ligase beta subunit"/>
    <property type="match status" value="1"/>
</dbReference>
<dbReference type="GO" id="GO:0004826">
    <property type="term" value="F:phenylalanine-tRNA ligase activity"/>
    <property type="evidence" value="ECO:0007669"/>
    <property type="project" value="UniProtKB-UniRule"/>
</dbReference>
<keyword evidence="4 15" id="KW-0963">Cytoplasm</keyword>
<dbReference type="AlphaFoldDB" id="A0A4R2PAL7"/>
<dbReference type="PROSITE" id="PS50886">
    <property type="entry name" value="TRBD"/>
    <property type="match status" value="1"/>
</dbReference>
<dbReference type="SUPFAM" id="SSF46955">
    <property type="entry name" value="Putative DNA-binding domain"/>
    <property type="match status" value="1"/>
</dbReference>
<dbReference type="Proteomes" id="UP000295416">
    <property type="component" value="Unassembled WGS sequence"/>
</dbReference>
<dbReference type="Gene3D" id="3.30.930.10">
    <property type="entry name" value="Bira Bifunctional Protein, Domain 2"/>
    <property type="match status" value="1"/>
</dbReference>
<dbReference type="CDD" id="cd00769">
    <property type="entry name" value="PheRS_beta_core"/>
    <property type="match status" value="1"/>
</dbReference>
<evidence type="ECO:0000256" key="6">
    <source>
        <dbReference type="ARBA" id="ARBA00022598"/>
    </source>
</evidence>
<keyword evidence="9 15" id="KW-0067">ATP-binding</keyword>
<comment type="similarity">
    <text evidence="2 15">Belongs to the phenylalanyl-tRNA synthetase beta subunit family. Type 1 subfamily.</text>
</comment>
<evidence type="ECO:0000259" key="18">
    <source>
        <dbReference type="PROSITE" id="PS51447"/>
    </source>
</evidence>
<dbReference type="Pfam" id="PF03484">
    <property type="entry name" value="B5"/>
    <property type="match status" value="1"/>
</dbReference>
<evidence type="ECO:0000256" key="13">
    <source>
        <dbReference type="ARBA" id="ARBA00023146"/>
    </source>
</evidence>
<proteinExistence type="inferred from homology"/>
<evidence type="ECO:0000256" key="3">
    <source>
        <dbReference type="ARBA" id="ARBA00011209"/>
    </source>
</evidence>
<dbReference type="Gene3D" id="3.30.70.380">
    <property type="entry name" value="Ferrodoxin-fold anticodon-binding domain"/>
    <property type="match status" value="1"/>
</dbReference>
<feature type="binding site" evidence="15">
    <location>
        <position position="468"/>
    </location>
    <ligand>
        <name>Mg(2+)</name>
        <dbReference type="ChEBI" id="CHEBI:18420"/>
        <note>shared with alpha subunit</note>
    </ligand>
</feature>
<dbReference type="InterPro" id="IPR005121">
    <property type="entry name" value="Fdx_antiC-bd"/>
</dbReference>
<feature type="binding site" evidence="15">
    <location>
        <position position="472"/>
    </location>
    <ligand>
        <name>Mg(2+)</name>
        <dbReference type="ChEBI" id="CHEBI:18420"/>
        <note>shared with alpha subunit</note>
    </ligand>
</feature>
<feature type="domain" description="TRNA-binding" evidence="17">
    <location>
        <begin position="40"/>
        <end position="154"/>
    </location>
</feature>
<dbReference type="HAMAP" id="MF_00283">
    <property type="entry name" value="Phe_tRNA_synth_beta1"/>
    <property type="match status" value="1"/>
</dbReference>
<dbReference type="OrthoDB" id="9805455at2"/>
<keyword evidence="21" id="KW-1185">Reference proteome</keyword>
<name>A0A4R2PAL7_9BACL</name>
<reference evidence="20 21" key="1">
    <citation type="submission" date="2019-03" db="EMBL/GenBank/DDBJ databases">
        <title>Genomic Encyclopedia of Type Strains, Phase IV (KMG-IV): sequencing the most valuable type-strain genomes for metagenomic binning, comparative biology and taxonomic classification.</title>
        <authorList>
            <person name="Goeker M."/>
        </authorList>
    </citation>
    <scope>NUCLEOTIDE SEQUENCE [LARGE SCALE GENOMIC DNA]</scope>
    <source>
        <strain evidence="20 21">DSM 19377</strain>
    </source>
</reference>
<evidence type="ECO:0000256" key="7">
    <source>
        <dbReference type="ARBA" id="ARBA00022723"/>
    </source>
</evidence>
<dbReference type="SMART" id="SM00873">
    <property type="entry name" value="B3_4"/>
    <property type="match status" value="1"/>
</dbReference>
<dbReference type="InterPro" id="IPR036690">
    <property type="entry name" value="Fdx_antiC-bd_sf"/>
</dbReference>
<dbReference type="InterPro" id="IPR009061">
    <property type="entry name" value="DNA-bd_dom_put_sf"/>
</dbReference>
<dbReference type="InterPro" id="IPR005146">
    <property type="entry name" value="B3/B4_tRNA-bd"/>
</dbReference>
<dbReference type="InterPro" id="IPR033714">
    <property type="entry name" value="tRNA_bind_bactPheRS"/>
</dbReference>
<evidence type="ECO:0000256" key="4">
    <source>
        <dbReference type="ARBA" id="ARBA00022490"/>
    </source>
</evidence>
<keyword evidence="12 15" id="KW-0648">Protein biosynthesis</keyword>
<evidence type="ECO:0000313" key="20">
    <source>
        <dbReference type="EMBL" id="TCP32123.1"/>
    </source>
</evidence>
<keyword evidence="11 16" id="KW-0694">RNA-binding</keyword>
<evidence type="ECO:0000256" key="1">
    <source>
        <dbReference type="ARBA" id="ARBA00004496"/>
    </source>
</evidence>
<dbReference type="PROSITE" id="PS51447">
    <property type="entry name" value="FDX_ACB"/>
    <property type="match status" value="1"/>
</dbReference>
<dbReference type="NCBIfam" id="TIGR00472">
    <property type="entry name" value="pheT_bact"/>
    <property type="match status" value="1"/>
</dbReference>
<evidence type="ECO:0000256" key="10">
    <source>
        <dbReference type="ARBA" id="ARBA00022842"/>
    </source>
</evidence>
<feature type="binding site" evidence="15">
    <location>
        <position position="471"/>
    </location>
    <ligand>
        <name>Mg(2+)</name>
        <dbReference type="ChEBI" id="CHEBI:18420"/>
        <note>shared with alpha subunit</note>
    </ligand>
</feature>
<dbReference type="GO" id="GO:0016740">
    <property type="term" value="F:transferase activity"/>
    <property type="evidence" value="ECO:0007669"/>
    <property type="project" value="UniProtKB-ARBA"/>
</dbReference>
<comment type="subunit">
    <text evidence="3 15">Tetramer of two alpha and two beta subunits.</text>
</comment>
<dbReference type="SMART" id="SM00896">
    <property type="entry name" value="FDX-ACB"/>
    <property type="match status" value="1"/>
</dbReference>
<dbReference type="FunFam" id="3.30.70.380:FF:000001">
    <property type="entry name" value="Phenylalanine--tRNA ligase beta subunit"/>
    <property type="match status" value="1"/>
</dbReference>
<keyword evidence="10 15" id="KW-0460">Magnesium</keyword>
<evidence type="ECO:0000256" key="15">
    <source>
        <dbReference type="HAMAP-Rule" id="MF_00283"/>
    </source>
</evidence>
<dbReference type="SUPFAM" id="SSF50249">
    <property type="entry name" value="Nucleic acid-binding proteins"/>
    <property type="match status" value="1"/>
</dbReference>
<keyword evidence="8 15" id="KW-0547">Nucleotide-binding</keyword>
<keyword evidence="6 15" id="KW-0436">Ligase</keyword>
<evidence type="ECO:0000256" key="14">
    <source>
        <dbReference type="ARBA" id="ARBA00049255"/>
    </source>
</evidence>
<comment type="cofactor">
    <cofactor evidence="15">
        <name>Mg(2+)</name>
        <dbReference type="ChEBI" id="CHEBI:18420"/>
    </cofactor>
    <text evidence="15">Binds 2 magnesium ions per tetramer.</text>
</comment>
<dbReference type="InterPro" id="IPR004532">
    <property type="entry name" value="Phe-tRNA-ligase_IIc_bsu_bact"/>
</dbReference>
<dbReference type="PANTHER" id="PTHR10947">
    <property type="entry name" value="PHENYLALANYL-TRNA SYNTHETASE BETA CHAIN AND LEUCINE-RICH REPEAT-CONTAINING PROTEIN 47"/>
    <property type="match status" value="1"/>
</dbReference>
<evidence type="ECO:0000256" key="11">
    <source>
        <dbReference type="ARBA" id="ARBA00022884"/>
    </source>
</evidence>
<evidence type="ECO:0000259" key="17">
    <source>
        <dbReference type="PROSITE" id="PS50886"/>
    </source>
</evidence>
<gene>
    <name evidence="15" type="primary">pheT</name>
    <name evidence="20" type="ORF">EV207_10199</name>
</gene>
<dbReference type="FunFam" id="3.50.40.10:FF:000001">
    <property type="entry name" value="Phenylalanine--tRNA ligase beta subunit"/>
    <property type="match status" value="1"/>
</dbReference>
<dbReference type="GO" id="GO:0009328">
    <property type="term" value="C:phenylalanine-tRNA ligase complex"/>
    <property type="evidence" value="ECO:0007669"/>
    <property type="project" value="TreeGrafter"/>
</dbReference>
<feature type="domain" description="FDX-ACB" evidence="18">
    <location>
        <begin position="714"/>
        <end position="807"/>
    </location>
</feature>
<sequence>MLVSYNWLKDYVDLNGVSPEALADKITKAGIEVEHVHAMSEGVKNIAVGHVVSCEQHPNADKLNLCQVDLGDETVQIVCGAPNVAKGQKVPVAKVGARLPGNIKIKRSKLRGETSNGMICSLSELGVDAKLVPKEFADGIYVFEEDAVVGENALSYLNLDDHVLELDILPNSAHCLNMIGVAYEVAAILNKDVDLPRVLVNETPMPAESKIRVNIEAKDAVPYYGARVIENINVKPSPQWLQNRLIAAGIRPISNIVDITNYVMLEYGQPLHAFDYERFGSDRVLVRHANDGEMITTLDDEERTLTTSDVVITNGIDPVAVAGVMGGVNSEVSSETRTVLLESAIFDALTVRKTASRLQMRTDASSRYEKKGIDRNRVAEAADRAAELIQTIAGGDVLSGIVEDGVRTVSPQVIKMPWQKVNDVLGTDLAPDTILSILSRLNFQAELNGDTLHASIPIRRPDVTIPEDLVEEVGRIYGYDHVPATLPEGPSTQGTLTAYQRKRRRVHRYFEGQGLQQAITYSLTTGKKASELRINNQGASGSVQLAMPMSEERSTLRMSIVPQLIEVVQYHLNRQMGDVKLYEIGKIFIANEEKNDLPIEREHVAGIFTGSREERIWEGQPLLVDYYTVKGVLEGLFNQLDVLSSISFKPAKRDGLHPGRTADIYLNNKVIGYLGQLHPNVQKANDLQDTFVFECDLQSVLNVDMGAITYKALPRYPSITRDIALVVKEDVKAGELYDVIRTAGGSLLNDIQLFDVYQGEHLEEGQKSLAFSLKYLDPERTLTDKEINQTHEDILNACQDKLGAVLRG</sequence>
<dbReference type="InterPro" id="IPR020825">
    <property type="entry name" value="Phe-tRNA_synthase-like_B3/B4"/>
</dbReference>
<evidence type="ECO:0000256" key="5">
    <source>
        <dbReference type="ARBA" id="ARBA00022555"/>
    </source>
</evidence>
<dbReference type="InterPro" id="IPR045060">
    <property type="entry name" value="Phe-tRNA-ligase_IIc_bsu"/>
</dbReference>
<dbReference type="NCBIfam" id="NF045760">
    <property type="entry name" value="YtpR"/>
    <property type="match status" value="1"/>
</dbReference>
<dbReference type="CDD" id="cd02796">
    <property type="entry name" value="tRNA_bind_bactPheRS"/>
    <property type="match status" value="1"/>
</dbReference>
<feature type="binding site" evidence="15">
    <location>
        <position position="462"/>
    </location>
    <ligand>
        <name>Mg(2+)</name>
        <dbReference type="ChEBI" id="CHEBI:18420"/>
        <note>shared with alpha subunit</note>
    </ligand>
</feature>
<dbReference type="PANTHER" id="PTHR10947:SF0">
    <property type="entry name" value="PHENYLALANINE--TRNA LIGASE BETA SUBUNIT"/>
    <property type="match status" value="1"/>
</dbReference>
<dbReference type="InterPro" id="IPR045864">
    <property type="entry name" value="aa-tRNA-synth_II/BPL/LPL"/>
</dbReference>
<evidence type="ECO:0000256" key="2">
    <source>
        <dbReference type="ARBA" id="ARBA00008653"/>
    </source>
</evidence>
<dbReference type="InterPro" id="IPR041616">
    <property type="entry name" value="PheRS_beta_core"/>
</dbReference>
<dbReference type="RefSeq" id="WP_132742639.1">
    <property type="nucleotide sequence ID" value="NZ_SLXK01000001.1"/>
</dbReference>
<evidence type="ECO:0000313" key="21">
    <source>
        <dbReference type="Proteomes" id="UP000295416"/>
    </source>
</evidence>
<dbReference type="Pfam" id="PF17759">
    <property type="entry name" value="tRNA_synthFbeta"/>
    <property type="match status" value="1"/>
</dbReference>
<dbReference type="InterPro" id="IPR005147">
    <property type="entry name" value="tRNA_synthase_B5-dom"/>
</dbReference>
<evidence type="ECO:0000256" key="9">
    <source>
        <dbReference type="ARBA" id="ARBA00022840"/>
    </source>
</evidence>
<dbReference type="GO" id="GO:0140096">
    <property type="term" value="F:catalytic activity, acting on a protein"/>
    <property type="evidence" value="ECO:0007669"/>
    <property type="project" value="UniProtKB-ARBA"/>
</dbReference>
<evidence type="ECO:0000256" key="16">
    <source>
        <dbReference type="PROSITE-ProRule" id="PRU00209"/>
    </source>
</evidence>
<dbReference type="GO" id="GO:0000049">
    <property type="term" value="F:tRNA binding"/>
    <property type="evidence" value="ECO:0007669"/>
    <property type="project" value="UniProtKB-UniRule"/>
</dbReference>
<dbReference type="Pfam" id="PF03483">
    <property type="entry name" value="B3_4"/>
    <property type="match status" value="1"/>
</dbReference>
<dbReference type="SUPFAM" id="SSF55681">
    <property type="entry name" value="Class II aaRS and biotin synthetases"/>
    <property type="match status" value="1"/>
</dbReference>
<dbReference type="EMBL" id="SLXK01000001">
    <property type="protein sequence ID" value="TCP32123.1"/>
    <property type="molecule type" value="Genomic_DNA"/>
</dbReference>
<organism evidence="20 21">
    <name type="scientific">Scopulibacillus darangshiensis</name>
    <dbReference type="NCBI Taxonomy" id="442528"/>
    <lineage>
        <taxon>Bacteria</taxon>
        <taxon>Bacillati</taxon>
        <taxon>Bacillota</taxon>
        <taxon>Bacilli</taxon>
        <taxon>Bacillales</taxon>
        <taxon>Sporolactobacillaceae</taxon>
        <taxon>Scopulibacillus</taxon>
    </lineage>
</organism>
<evidence type="ECO:0000256" key="12">
    <source>
        <dbReference type="ARBA" id="ARBA00022917"/>
    </source>
</evidence>
<keyword evidence="7 15" id="KW-0479">Metal-binding</keyword>
<dbReference type="Pfam" id="PF03147">
    <property type="entry name" value="FDX-ACB"/>
    <property type="match status" value="1"/>
</dbReference>
<dbReference type="Pfam" id="PF01588">
    <property type="entry name" value="tRNA_bind"/>
    <property type="match status" value="1"/>
</dbReference>
<dbReference type="Gene3D" id="3.50.40.10">
    <property type="entry name" value="Phenylalanyl-trna Synthetase, Chain B, domain 3"/>
    <property type="match status" value="1"/>
</dbReference>
<dbReference type="SUPFAM" id="SSF54991">
    <property type="entry name" value="Anticodon-binding domain of PheRS"/>
    <property type="match status" value="1"/>
</dbReference>
<dbReference type="PROSITE" id="PS51483">
    <property type="entry name" value="B5"/>
    <property type="match status" value="1"/>
</dbReference>
<dbReference type="SMART" id="SM00874">
    <property type="entry name" value="B5"/>
    <property type="match status" value="1"/>
</dbReference>
<dbReference type="Gene3D" id="3.30.56.10">
    <property type="match status" value="2"/>
</dbReference>
<evidence type="ECO:0000259" key="19">
    <source>
        <dbReference type="PROSITE" id="PS51483"/>
    </source>
</evidence>